<feature type="domain" description="GGDEF" evidence="3">
    <location>
        <begin position="223"/>
        <end position="352"/>
    </location>
</feature>
<feature type="transmembrane region" description="Helical" evidence="2">
    <location>
        <begin position="92"/>
        <end position="113"/>
    </location>
</feature>
<proteinExistence type="predicted"/>
<dbReference type="GO" id="GO:0052621">
    <property type="term" value="F:diguanylate cyclase activity"/>
    <property type="evidence" value="ECO:0007669"/>
    <property type="project" value="UniProtKB-EC"/>
</dbReference>
<dbReference type="InterPro" id="IPR000160">
    <property type="entry name" value="GGDEF_dom"/>
</dbReference>
<evidence type="ECO:0000313" key="4">
    <source>
        <dbReference type="EMBL" id="MDH5831953.1"/>
    </source>
</evidence>
<dbReference type="Gene3D" id="3.30.70.270">
    <property type="match status" value="1"/>
</dbReference>
<reference evidence="4 5" key="1">
    <citation type="submission" date="2023-04" db="EMBL/GenBank/DDBJ databases">
        <title>Luteimonas sp. M1R5S18.</title>
        <authorList>
            <person name="Sun J.-Q."/>
        </authorList>
    </citation>
    <scope>NUCLEOTIDE SEQUENCE [LARGE SCALE GENOMIC DNA]</scope>
    <source>
        <strain evidence="4 5">M1R5S18</strain>
    </source>
</reference>
<feature type="transmembrane region" description="Helical" evidence="2">
    <location>
        <begin position="25"/>
        <end position="44"/>
    </location>
</feature>
<gene>
    <name evidence="4" type="ORF">QFW80_15655</name>
</gene>
<sequence length="352" mass="38307">METTAGRSARAEAARGLDRLPQRIFVFRLLGMGLGGLCIAAVLFETGAPPAIWALCGFTALLWPHVALRTARRSRAPYRAELRNLLLDSAQAGFWVALMQFNLLPSVLLFTLVTVDKISTGIPRLWLWSLPVFAVGVLGGGLATGFALRPETSLTVMLVSLPMLVIHTIAVSLASNRMVQQIRRKNRQLDQLSRTDSLTGLHVRRHWQSLADDALRLHRDTGTPATLLLLDIDHFKASNDRHGHSVGDEVLRAVADAIRGNLRHGDEAGRYGGDEFGVVLPATRPADATRVAETIQRAIRGIGVDAAPAERISASIGIAPARVAHASLEQWIEEADAALYRAKRGGRDRIES</sequence>
<keyword evidence="2" id="KW-1133">Transmembrane helix</keyword>
<keyword evidence="4" id="KW-0808">Transferase</keyword>
<dbReference type="PROSITE" id="PS50887">
    <property type="entry name" value="GGDEF"/>
    <property type="match status" value="1"/>
</dbReference>
<keyword evidence="5" id="KW-1185">Reference proteome</keyword>
<protein>
    <recommendedName>
        <fullName evidence="1">diguanylate cyclase</fullName>
        <ecNumber evidence="1">2.7.7.65</ecNumber>
    </recommendedName>
</protein>
<dbReference type="EC" id="2.7.7.65" evidence="1"/>
<dbReference type="Proteomes" id="UP001156831">
    <property type="component" value="Unassembled WGS sequence"/>
</dbReference>
<evidence type="ECO:0000313" key="5">
    <source>
        <dbReference type="Proteomes" id="UP001156831"/>
    </source>
</evidence>
<feature type="transmembrane region" description="Helical" evidence="2">
    <location>
        <begin position="125"/>
        <end position="148"/>
    </location>
</feature>
<dbReference type="NCBIfam" id="TIGR00254">
    <property type="entry name" value="GGDEF"/>
    <property type="match status" value="1"/>
</dbReference>
<evidence type="ECO:0000259" key="3">
    <source>
        <dbReference type="PROSITE" id="PS50887"/>
    </source>
</evidence>
<keyword evidence="2" id="KW-0812">Transmembrane</keyword>
<dbReference type="PANTHER" id="PTHR45138:SF24">
    <property type="entry name" value="DIGUANYLATE CYCLASE DGCC-RELATED"/>
    <property type="match status" value="1"/>
</dbReference>
<accession>A0ABT6JMQ3</accession>
<dbReference type="InterPro" id="IPR043128">
    <property type="entry name" value="Rev_trsase/Diguanyl_cyclase"/>
</dbReference>
<dbReference type="InterPro" id="IPR029787">
    <property type="entry name" value="Nucleotide_cyclase"/>
</dbReference>
<dbReference type="SUPFAM" id="SSF55073">
    <property type="entry name" value="Nucleotide cyclase"/>
    <property type="match status" value="1"/>
</dbReference>
<evidence type="ECO:0000256" key="1">
    <source>
        <dbReference type="ARBA" id="ARBA00012528"/>
    </source>
</evidence>
<feature type="transmembrane region" description="Helical" evidence="2">
    <location>
        <begin position="155"/>
        <end position="175"/>
    </location>
</feature>
<dbReference type="InterPro" id="IPR007894">
    <property type="entry name" value="MASE2"/>
</dbReference>
<evidence type="ECO:0000256" key="2">
    <source>
        <dbReference type="SAM" id="Phobius"/>
    </source>
</evidence>
<dbReference type="EMBL" id="JARXRN010000028">
    <property type="protein sequence ID" value="MDH5831953.1"/>
    <property type="molecule type" value="Genomic_DNA"/>
</dbReference>
<dbReference type="Pfam" id="PF05230">
    <property type="entry name" value="MASE2"/>
    <property type="match status" value="1"/>
</dbReference>
<dbReference type="Pfam" id="PF00990">
    <property type="entry name" value="GGDEF"/>
    <property type="match status" value="1"/>
</dbReference>
<name>A0ABT6JMQ3_9GAMM</name>
<dbReference type="SMART" id="SM00267">
    <property type="entry name" value="GGDEF"/>
    <property type="match status" value="1"/>
</dbReference>
<keyword evidence="4" id="KW-0548">Nucleotidyltransferase</keyword>
<organism evidence="4 5">
    <name type="scientific">Luteimonas rhizosphaericola</name>
    <dbReference type="NCBI Taxonomy" id="3042024"/>
    <lineage>
        <taxon>Bacteria</taxon>
        <taxon>Pseudomonadati</taxon>
        <taxon>Pseudomonadota</taxon>
        <taxon>Gammaproteobacteria</taxon>
        <taxon>Lysobacterales</taxon>
        <taxon>Lysobacteraceae</taxon>
        <taxon>Luteimonas</taxon>
    </lineage>
</organism>
<dbReference type="InterPro" id="IPR050469">
    <property type="entry name" value="Diguanylate_Cyclase"/>
</dbReference>
<dbReference type="PANTHER" id="PTHR45138">
    <property type="entry name" value="REGULATORY COMPONENTS OF SENSORY TRANSDUCTION SYSTEM"/>
    <property type="match status" value="1"/>
</dbReference>
<keyword evidence="2" id="KW-0472">Membrane</keyword>
<dbReference type="CDD" id="cd01949">
    <property type="entry name" value="GGDEF"/>
    <property type="match status" value="1"/>
</dbReference>
<dbReference type="RefSeq" id="WP_280602899.1">
    <property type="nucleotide sequence ID" value="NZ_JARXRN010000028.1"/>
</dbReference>
<comment type="caution">
    <text evidence="4">The sequence shown here is derived from an EMBL/GenBank/DDBJ whole genome shotgun (WGS) entry which is preliminary data.</text>
</comment>